<evidence type="ECO:0000313" key="1">
    <source>
        <dbReference type="EMBL" id="MBM9469000.1"/>
    </source>
</evidence>
<dbReference type="Gene3D" id="3.30.530.20">
    <property type="match status" value="1"/>
</dbReference>
<name>A0A939C097_9ACTN</name>
<evidence type="ECO:0000313" key="2">
    <source>
        <dbReference type="Proteomes" id="UP000663792"/>
    </source>
</evidence>
<accession>A0A939C097</accession>
<sequence>MTETTGLSFSDSILIDASPEAVYELVSDVTRTGEWSPKCKAAWWDEGAGPRVGDWFNGRNEANGNTWETRSLVVAAEPGREFTWQVGGELVRWGYTLAPEGEGTRLTESWELLPGGKDFFLNQFGEETGQALIDERQGWAQTGIPETLAAIKAIAERDLVGA</sequence>
<keyword evidence="2" id="KW-1185">Reference proteome</keyword>
<gene>
    <name evidence="1" type="ORF">JL106_17075</name>
</gene>
<dbReference type="AlphaFoldDB" id="A0A939C097"/>
<dbReference type="EMBL" id="JAERWK010000023">
    <property type="protein sequence ID" value="MBM9469000.1"/>
    <property type="molecule type" value="Genomic_DNA"/>
</dbReference>
<dbReference type="CDD" id="cd07812">
    <property type="entry name" value="SRPBCC"/>
    <property type="match status" value="1"/>
</dbReference>
<dbReference type="Pfam" id="PF10604">
    <property type="entry name" value="Polyketide_cyc2"/>
    <property type="match status" value="1"/>
</dbReference>
<dbReference type="SUPFAM" id="SSF55961">
    <property type="entry name" value="Bet v1-like"/>
    <property type="match status" value="1"/>
</dbReference>
<proteinExistence type="predicted"/>
<comment type="caution">
    <text evidence="1">The sequence shown here is derived from an EMBL/GenBank/DDBJ whole genome shotgun (WGS) entry which is preliminary data.</text>
</comment>
<dbReference type="Proteomes" id="UP000663792">
    <property type="component" value="Unassembled WGS sequence"/>
</dbReference>
<protein>
    <submittedName>
        <fullName evidence="1">SRPBCC family protein</fullName>
    </submittedName>
</protein>
<reference evidence="1" key="1">
    <citation type="submission" date="2021-01" db="EMBL/GenBank/DDBJ databases">
        <title>YIM 132084 draft genome.</title>
        <authorList>
            <person name="An D."/>
        </authorList>
    </citation>
    <scope>NUCLEOTIDE SEQUENCE</scope>
    <source>
        <strain evidence="1">YIM 132084</strain>
    </source>
</reference>
<organism evidence="1 2">
    <name type="scientific">Nakamurella leprariae</name>
    <dbReference type="NCBI Taxonomy" id="2803911"/>
    <lineage>
        <taxon>Bacteria</taxon>
        <taxon>Bacillati</taxon>
        <taxon>Actinomycetota</taxon>
        <taxon>Actinomycetes</taxon>
        <taxon>Nakamurellales</taxon>
        <taxon>Nakamurellaceae</taxon>
        <taxon>Nakamurella</taxon>
    </lineage>
</organism>
<dbReference type="InterPro" id="IPR019587">
    <property type="entry name" value="Polyketide_cyclase/dehydratase"/>
</dbReference>
<dbReference type="InterPro" id="IPR023393">
    <property type="entry name" value="START-like_dom_sf"/>
</dbReference>
<dbReference type="RefSeq" id="WP_205261967.1">
    <property type="nucleotide sequence ID" value="NZ_JAERWK010000023.1"/>
</dbReference>